<dbReference type="Pfam" id="PF13344">
    <property type="entry name" value="Hydrolase_6"/>
    <property type="match status" value="1"/>
</dbReference>
<keyword evidence="4" id="KW-0460">Magnesium</keyword>
<comment type="caution">
    <text evidence="5">The sequence shown here is derived from an EMBL/GenBank/DDBJ whole genome shotgun (WGS) entry which is preliminary data.</text>
</comment>
<keyword evidence="4" id="KW-0479">Metal-binding</keyword>
<dbReference type="STRING" id="400727.A0A2T7P3P1"/>
<evidence type="ECO:0008006" key="7">
    <source>
        <dbReference type="Google" id="ProtNLM"/>
    </source>
</evidence>
<feature type="binding site" evidence="4">
    <location>
        <position position="98"/>
    </location>
    <ligand>
        <name>Mg(2+)</name>
        <dbReference type="ChEBI" id="CHEBI:18420"/>
    </ligand>
</feature>
<evidence type="ECO:0000256" key="3">
    <source>
        <dbReference type="PIRSR" id="PIRSR000915-2"/>
    </source>
</evidence>
<evidence type="ECO:0000313" key="5">
    <source>
        <dbReference type="EMBL" id="PVD28026.1"/>
    </source>
</evidence>
<dbReference type="GO" id="GO:0005737">
    <property type="term" value="C:cytoplasm"/>
    <property type="evidence" value="ECO:0007669"/>
    <property type="project" value="TreeGrafter"/>
</dbReference>
<evidence type="ECO:0000256" key="2">
    <source>
        <dbReference type="PIRSR" id="PIRSR000915-1"/>
    </source>
</evidence>
<dbReference type="InterPro" id="IPR023214">
    <property type="entry name" value="HAD_sf"/>
</dbReference>
<feature type="binding site" evidence="3">
    <location>
        <position position="294"/>
    </location>
    <ligand>
        <name>substrate</name>
    </ligand>
</feature>
<proteinExistence type="predicted"/>
<feature type="active site" description="Nucleophile" evidence="2">
    <location>
        <position position="96"/>
    </location>
</feature>
<feature type="active site" description="Proton donor" evidence="2">
    <location>
        <position position="98"/>
    </location>
</feature>
<name>A0A2T7P3P1_POMCA</name>
<evidence type="ECO:0000313" key="6">
    <source>
        <dbReference type="Proteomes" id="UP000245119"/>
    </source>
</evidence>
<dbReference type="InterPro" id="IPR006349">
    <property type="entry name" value="PGP_euk"/>
</dbReference>
<dbReference type="Proteomes" id="UP000245119">
    <property type="component" value="Linkage Group LG6"/>
</dbReference>
<evidence type="ECO:0000256" key="4">
    <source>
        <dbReference type="PIRSR" id="PIRSR000915-3"/>
    </source>
</evidence>
<dbReference type="GO" id="GO:0046872">
    <property type="term" value="F:metal ion binding"/>
    <property type="evidence" value="ECO:0007669"/>
    <property type="project" value="UniProtKB-KW"/>
</dbReference>
<dbReference type="InterPro" id="IPR006357">
    <property type="entry name" value="HAD-SF_hydro_IIA"/>
</dbReference>
<dbReference type="Gene3D" id="3.40.50.1000">
    <property type="entry name" value="HAD superfamily/HAD-like"/>
    <property type="match status" value="2"/>
</dbReference>
<dbReference type="NCBIfam" id="TIGR01452">
    <property type="entry name" value="PGP_euk"/>
    <property type="match status" value="1"/>
</dbReference>
<dbReference type="Pfam" id="PF13242">
    <property type="entry name" value="Hydrolase_like"/>
    <property type="match status" value="1"/>
</dbReference>
<gene>
    <name evidence="5" type="ORF">C0Q70_10607</name>
</gene>
<dbReference type="EMBL" id="PZQS01000006">
    <property type="protein sequence ID" value="PVD28026.1"/>
    <property type="molecule type" value="Genomic_DNA"/>
</dbReference>
<feature type="binding site" evidence="4">
    <location>
        <position position="320"/>
    </location>
    <ligand>
        <name>Mg(2+)</name>
        <dbReference type="ChEBI" id="CHEBI:18420"/>
    </ligand>
</feature>
<dbReference type="GO" id="GO:0016791">
    <property type="term" value="F:phosphatase activity"/>
    <property type="evidence" value="ECO:0007669"/>
    <property type="project" value="InterPro"/>
</dbReference>
<sequence length="369" mass="40315">MAKLLTKKHGLITNSLISAMFFRRYQRMLTVGIQQNSNPQASVTSRIAVGRSLKNASEYGTVSPTQNDMTKKPKVAEISHQNAAKVLANYDTILLDCDGVLWQTDHVTPIQGIPSVISMLRDQGKEVLFVTNNSMHARHEYLQKFQSHGFDAAQEDIFCVAYASALYLQKTVGFHGSVYVIGNEGMSHELDLARINHFGTGADPDPVYNSIRDLHEIHLLDNVEAVLVGYDKHFSLNKLFKACSYLTNHTCSYIATNSIEKSVLLASNRRQPLTGAIVDAVTSASKRTPTVLGKPHPLLFSCIRAARPHVNPARTLIIGDSVPSDMGLAKAAGIDSALVLTGASTLSTLGNFPGLEPEFFLQSLTSLIH</sequence>
<reference evidence="5 6" key="1">
    <citation type="submission" date="2018-04" db="EMBL/GenBank/DDBJ databases">
        <title>The genome of golden apple snail Pomacea canaliculata provides insight into stress tolerance and invasive adaptation.</title>
        <authorList>
            <person name="Liu C."/>
            <person name="Liu B."/>
            <person name="Ren Y."/>
            <person name="Zhang Y."/>
            <person name="Wang H."/>
            <person name="Li S."/>
            <person name="Jiang F."/>
            <person name="Yin L."/>
            <person name="Zhang G."/>
            <person name="Qian W."/>
            <person name="Fan W."/>
        </authorList>
    </citation>
    <scope>NUCLEOTIDE SEQUENCE [LARGE SCALE GENOMIC DNA]</scope>
    <source>
        <strain evidence="5">SZHN2017</strain>
        <tissue evidence="5">Muscle</tissue>
    </source>
</reference>
<dbReference type="InterPro" id="IPR036412">
    <property type="entry name" value="HAD-like_sf"/>
</dbReference>
<keyword evidence="6" id="KW-1185">Reference proteome</keyword>
<feature type="binding site" evidence="4">
    <location>
        <position position="96"/>
    </location>
    <ligand>
        <name>Mg(2+)</name>
        <dbReference type="ChEBI" id="CHEBI:18420"/>
    </ligand>
</feature>
<evidence type="ECO:0000256" key="1">
    <source>
        <dbReference type="ARBA" id="ARBA00022801"/>
    </source>
</evidence>
<accession>A0A2T7P3P1</accession>
<dbReference type="PIRSF" id="PIRSF000915">
    <property type="entry name" value="PGP-type_phosphatase"/>
    <property type="match status" value="1"/>
</dbReference>
<keyword evidence="1" id="KW-0378">Hydrolase</keyword>
<dbReference type="PANTHER" id="PTHR19288:SF93">
    <property type="entry name" value="FI11325P-RELATED"/>
    <property type="match status" value="1"/>
</dbReference>
<organism evidence="5 6">
    <name type="scientific">Pomacea canaliculata</name>
    <name type="common">Golden apple snail</name>
    <dbReference type="NCBI Taxonomy" id="400727"/>
    <lineage>
        <taxon>Eukaryota</taxon>
        <taxon>Metazoa</taxon>
        <taxon>Spiralia</taxon>
        <taxon>Lophotrochozoa</taxon>
        <taxon>Mollusca</taxon>
        <taxon>Gastropoda</taxon>
        <taxon>Caenogastropoda</taxon>
        <taxon>Architaenioglossa</taxon>
        <taxon>Ampullarioidea</taxon>
        <taxon>Ampullariidae</taxon>
        <taxon>Pomacea</taxon>
    </lineage>
</organism>
<dbReference type="SUPFAM" id="SSF56784">
    <property type="entry name" value="HAD-like"/>
    <property type="match status" value="1"/>
</dbReference>
<dbReference type="AlphaFoldDB" id="A0A2T7P3P1"/>
<dbReference type="NCBIfam" id="TIGR01460">
    <property type="entry name" value="HAD-SF-IIA"/>
    <property type="match status" value="1"/>
</dbReference>
<dbReference type="PANTHER" id="PTHR19288">
    <property type="entry name" value="4-NITROPHENYLPHOSPHATASE-RELATED"/>
    <property type="match status" value="1"/>
</dbReference>
<dbReference type="OrthoDB" id="413953at2759"/>
<comment type="cofactor">
    <cofactor evidence="4">
        <name>Mg(2+)</name>
        <dbReference type="ChEBI" id="CHEBI:18420"/>
    </cofactor>
    <text evidence="4">Divalent metal ions. Mg(2+) is the most effective.</text>
</comment>
<protein>
    <recommendedName>
        <fullName evidence="7">Phosphoglycolate phosphatase</fullName>
    </recommendedName>
</protein>